<name>A0A6J8DWQ9_MYTCO</name>
<feature type="compositionally biased region" description="Basic residues" evidence="2">
    <location>
        <begin position="30"/>
        <end position="56"/>
    </location>
</feature>
<dbReference type="InterPro" id="IPR011992">
    <property type="entry name" value="EF-hand-dom_pair"/>
</dbReference>
<dbReference type="SUPFAM" id="SSF52047">
    <property type="entry name" value="RNI-like"/>
    <property type="match status" value="1"/>
</dbReference>
<dbReference type="AlphaFoldDB" id="A0A6J8DWQ9"/>
<dbReference type="Proteomes" id="UP000507470">
    <property type="component" value="Unassembled WGS sequence"/>
</dbReference>
<dbReference type="SMART" id="SM00368">
    <property type="entry name" value="LRR_RI"/>
    <property type="match status" value="8"/>
</dbReference>
<evidence type="ECO:0000313" key="5">
    <source>
        <dbReference type="Proteomes" id="UP000507470"/>
    </source>
</evidence>
<dbReference type="Gene3D" id="3.80.10.10">
    <property type="entry name" value="Ribonuclease Inhibitor"/>
    <property type="match status" value="3"/>
</dbReference>
<feature type="domain" description="EF-hand" evidence="3">
    <location>
        <begin position="569"/>
        <end position="604"/>
    </location>
</feature>
<evidence type="ECO:0000259" key="3">
    <source>
        <dbReference type="PROSITE" id="PS50222"/>
    </source>
</evidence>
<feature type="compositionally biased region" description="Basic and acidic residues" evidence="2">
    <location>
        <begin position="108"/>
        <end position="124"/>
    </location>
</feature>
<dbReference type="InterPro" id="IPR052394">
    <property type="entry name" value="LRR-containing"/>
</dbReference>
<dbReference type="CDD" id="cd00051">
    <property type="entry name" value="EFh"/>
    <property type="match status" value="1"/>
</dbReference>
<reference evidence="4 5" key="1">
    <citation type="submission" date="2020-06" db="EMBL/GenBank/DDBJ databases">
        <authorList>
            <person name="Li R."/>
            <person name="Bekaert M."/>
        </authorList>
    </citation>
    <scope>NUCLEOTIDE SEQUENCE [LARGE SCALE GENOMIC DNA]</scope>
    <source>
        <strain evidence="5">wild</strain>
    </source>
</reference>
<evidence type="ECO:0000256" key="2">
    <source>
        <dbReference type="SAM" id="MobiDB-lite"/>
    </source>
</evidence>
<dbReference type="SUPFAM" id="SSF47473">
    <property type="entry name" value="EF-hand"/>
    <property type="match status" value="1"/>
</dbReference>
<evidence type="ECO:0000256" key="1">
    <source>
        <dbReference type="ARBA" id="ARBA00022837"/>
    </source>
</evidence>
<dbReference type="PROSITE" id="PS50222">
    <property type="entry name" value="EF_HAND_2"/>
    <property type="match status" value="1"/>
</dbReference>
<keyword evidence="1" id="KW-0106">Calcium</keyword>
<dbReference type="PROSITE" id="PS00018">
    <property type="entry name" value="EF_HAND_1"/>
    <property type="match status" value="1"/>
</dbReference>
<dbReference type="InterPro" id="IPR002048">
    <property type="entry name" value="EF_hand_dom"/>
</dbReference>
<feature type="compositionally biased region" description="Basic residues" evidence="2">
    <location>
        <begin position="90"/>
        <end position="103"/>
    </location>
</feature>
<keyword evidence="5" id="KW-1185">Reference proteome</keyword>
<dbReference type="OrthoDB" id="120976at2759"/>
<dbReference type="EMBL" id="CACVKT020007904">
    <property type="protein sequence ID" value="CAC5411724.1"/>
    <property type="molecule type" value="Genomic_DNA"/>
</dbReference>
<dbReference type="PANTHER" id="PTHR24114">
    <property type="entry name" value="LEUCINE RICH REPEAT FAMILY PROTEIN"/>
    <property type="match status" value="1"/>
</dbReference>
<proteinExistence type="predicted"/>
<dbReference type="Gene3D" id="1.10.238.10">
    <property type="entry name" value="EF-hand"/>
    <property type="match status" value="1"/>
</dbReference>
<feature type="region of interest" description="Disordered" evidence="2">
    <location>
        <begin position="141"/>
        <end position="160"/>
    </location>
</feature>
<dbReference type="Pfam" id="PF13516">
    <property type="entry name" value="LRR_6"/>
    <property type="match status" value="6"/>
</dbReference>
<sequence>MDDQLRTPSPGWGSGSRTPSPAPRTPSPSGHRRTPSPPFRGHKTHSVIRPHSSKPKKQIDSTEDEVPVRHMPKLRRPWTAHVKSSGSQKVARKTSKKISRKTPTRTEITFETKDVPIPRKEKSPRSSPKSFSVEQYLLRTPMAKHNEESDRAETNHTALDGGVKTLMSEENESDGESWAITNAYENGTDGRQKKKHPTYESWLAGSPHDSDEYDTDLEADVQKVDEKKELDPTGKTAYNEACEKTGLIPVTYMNKHLGDKNLRMRHHYLGGNGTKPIARALEINTITENLDLADNYLESEGAKYVSRMLKDNMFIVTLDISNNFIQRSGVAALGDMLEYNTTLKTLAIAGNQLTDVDAWHLVEALKTNTSLTSLDLSNNSFGELGGIYLGGALALNEGLLDLDLSWNSLRNKGAETIANALILKKNETLEVLDVSWNGFGERGMKEMQNSLKINKKLRVLDLSNNRINKKAASLLSNGIKQNTGLESLILNLNPMGDEGMENIINMVKLQPTLTYISLEEMNLSPANYHRILDLQSERDISILHGGSGGYQRYTSQTSVMRLFTKFLREHRPEIETAFLQQDKDHSGNLSSEDLKMALKTAGLRLTNKQLGILLEDIDMNHSGEIKYKDILSGTALIGKRKSSQVYTLAGLESKIHVLSNRGKEIGVS</sequence>
<feature type="region of interest" description="Disordered" evidence="2">
    <location>
        <begin position="1"/>
        <end position="135"/>
    </location>
</feature>
<dbReference type="InterPro" id="IPR001611">
    <property type="entry name" value="Leu-rich_rpt"/>
</dbReference>
<dbReference type="InterPro" id="IPR018247">
    <property type="entry name" value="EF_Hand_1_Ca_BS"/>
</dbReference>
<dbReference type="GO" id="GO:0005509">
    <property type="term" value="F:calcium ion binding"/>
    <property type="evidence" value="ECO:0007669"/>
    <property type="project" value="InterPro"/>
</dbReference>
<organism evidence="4 5">
    <name type="scientific">Mytilus coruscus</name>
    <name type="common">Sea mussel</name>
    <dbReference type="NCBI Taxonomy" id="42192"/>
    <lineage>
        <taxon>Eukaryota</taxon>
        <taxon>Metazoa</taxon>
        <taxon>Spiralia</taxon>
        <taxon>Lophotrochozoa</taxon>
        <taxon>Mollusca</taxon>
        <taxon>Bivalvia</taxon>
        <taxon>Autobranchia</taxon>
        <taxon>Pteriomorphia</taxon>
        <taxon>Mytilida</taxon>
        <taxon>Mytiloidea</taxon>
        <taxon>Mytilidae</taxon>
        <taxon>Mytilinae</taxon>
        <taxon>Mytilus</taxon>
    </lineage>
</organism>
<feature type="compositionally biased region" description="Basic and acidic residues" evidence="2">
    <location>
        <begin position="144"/>
        <end position="154"/>
    </location>
</feature>
<feature type="region of interest" description="Disordered" evidence="2">
    <location>
        <begin position="185"/>
        <end position="213"/>
    </location>
</feature>
<gene>
    <name evidence="4" type="ORF">MCOR_44777</name>
</gene>
<dbReference type="PANTHER" id="PTHR24114:SF2">
    <property type="entry name" value="F-BOX DOMAIN-CONTAINING PROTEIN-RELATED"/>
    <property type="match status" value="1"/>
</dbReference>
<dbReference type="InterPro" id="IPR032675">
    <property type="entry name" value="LRR_dom_sf"/>
</dbReference>
<protein>
    <recommendedName>
        <fullName evidence="3">EF-hand domain-containing protein</fullName>
    </recommendedName>
</protein>
<accession>A0A6J8DWQ9</accession>
<evidence type="ECO:0000313" key="4">
    <source>
        <dbReference type="EMBL" id="CAC5411724.1"/>
    </source>
</evidence>